<dbReference type="EMBL" id="JAAGVY010000042">
    <property type="protein sequence ID" value="NEN25161.1"/>
    <property type="molecule type" value="Genomic_DNA"/>
</dbReference>
<accession>A0A7K3WVT2</accession>
<name>A0A7K3WVT2_9FLAO</name>
<gene>
    <name evidence="1" type="ORF">G3O08_16795</name>
</gene>
<reference evidence="1 2" key="1">
    <citation type="submission" date="2020-02" db="EMBL/GenBank/DDBJ databases">
        <title>Out from the shadows clarifying the taxonomy of the family Cryomorphaceae and related taxa by utilizing the GTDB taxonomic framework.</title>
        <authorList>
            <person name="Bowman J.P."/>
        </authorList>
    </citation>
    <scope>NUCLEOTIDE SEQUENCE [LARGE SCALE GENOMIC DNA]</scope>
    <source>
        <strain evidence="1 2">QSSC 1-22</strain>
    </source>
</reference>
<dbReference type="Proteomes" id="UP000486602">
    <property type="component" value="Unassembled WGS sequence"/>
</dbReference>
<dbReference type="AlphaFoldDB" id="A0A7K3WVT2"/>
<sequence>MYFDKVDRGERVVVRRGKYRSYVLTALPVDDSYFNEDMLNVLKESILEVEQGETLKITTSSEISELLGL</sequence>
<evidence type="ECO:0000313" key="2">
    <source>
        <dbReference type="Proteomes" id="UP000486602"/>
    </source>
</evidence>
<comment type="caution">
    <text evidence="1">The sequence shown here is derived from an EMBL/GenBank/DDBJ whole genome shotgun (WGS) entry which is preliminary data.</text>
</comment>
<organism evidence="1 2">
    <name type="scientific">Cryomorpha ignava</name>
    <dbReference type="NCBI Taxonomy" id="101383"/>
    <lineage>
        <taxon>Bacteria</taxon>
        <taxon>Pseudomonadati</taxon>
        <taxon>Bacteroidota</taxon>
        <taxon>Flavobacteriia</taxon>
        <taxon>Flavobacteriales</taxon>
        <taxon>Cryomorphaceae</taxon>
        <taxon>Cryomorpha</taxon>
    </lineage>
</organism>
<keyword evidence="2" id="KW-1185">Reference proteome</keyword>
<proteinExistence type="predicted"/>
<protein>
    <submittedName>
        <fullName evidence="1">Prevent-host-death protein</fullName>
    </submittedName>
</protein>
<dbReference type="RefSeq" id="WP_163286619.1">
    <property type="nucleotide sequence ID" value="NZ_JAAGVY010000042.1"/>
</dbReference>
<evidence type="ECO:0000313" key="1">
    <source>
        <dbReference type="EMBL" id="NEN25161.1"/>
    </source>
</evidence>